<keyword evidence="2" id="KW-0732">Signal</keyword>
<dbReference type="InterPro" id="IPR003582">
    <property type="entry name" value="ShKT_dom"/>
</dbReference>
<dbReference type="PROSITE" id="PS51670">
    <property type="entry name" value="SHKT"/>
    <property type="match status" value="2"/>
</dbReference>
<dbReference type="Pfam" id="PF01549">
    <property type="entry name" value="ShK"/>
    <property type="match status" value="2"/>
</dbReference>
<protein>
    <submittedName>
        <fullName evidence="4">Toxin candidate TRINITY_DN31621_c1_g1_i2</fullName>
    </submittedName>
</protein>
<reference evidence="4" key="1">
    <citation type="journal article" date="2020" name="Mar. Drugs">
        <title>Transcriptomic Analysis of Four Cerianthid (Cnidaria, Ceriantharia) Venoms.</title>
        <authorList>
            <person name="Klompen A.M.L."/>
            <person name="Macrander J."/>
            <person name="Reitzel A.M."/>
            <person name="Stampar S.N."/>
        </authorList>
    </citation>
    <scope>NUCLEOTIDE SEQUENCE</scope>
</reference>
<reference evidence="4" key="2">
    <citation type="submission" date="2020-07" db="EMBL/GenBank/DDBJ databases">
        <authorList>
            <person name="Klompen A.L."/>
            <person name="Macrander J."/>
            <person name="Reitzel A.M."/>
            <person name="Stampar S.N."/>
        </authorList>
    </citation>
    <scope>NUCLEOTIDE SEQUENCE</scope>
</reference>
<feature type="disulfide bond" evidence="1">
    <location>
        <begin position="81"/>
        <end position="115"/>
    </location>
</feature>
<feature type="domain" description="ShKT" evidence="3">
    <location>
        <begin position="81"/>
        <end position="115"/>
    </location>
</feature>
<sequence>MKSVVLLALVVLFCSAISPISCNPVDLDELDSSKDLDIMDFERLLAADKVKNELKAKREFLQQSFMDDLIDDLGNHKRGSCNFKDSHVNCPKYKGLCSMLKQIRDNCKKTCEVPCRAPAPPACASSKFGCCWDLETEATGKNQEGCPACKDARSFCMFFKSSCEEGQRSYKYMKTHCPETCGYCDLGAKKKK</sequence>
<feature type="signal peptide" evidence="2">
    <location>
        <begin position="1"/>
        <end position="22"/>
    </location>
</feature>
<keyword evidence="1" id="KW-1015">Disulfide bond</keyword>
<name>A0A7G7WZ43_9CNID</name>
<organism evidence="4">
    <name type="scientific">Pachycerianthus maua</name>
    <dbReference type="NCBI Taxonomy" id="2736681"/>
    <lineage>
        <taxon>Eukaryota</taxon>
        <taxon>Metazoa</taxon>
        <taxon>Cnidaria</taxon>
        <taxon>Anthozoa</taxon>
        <taxon>Ceriantharia</taxon>
        <taxon>Spirularia</taxon>
        <taxon>Cerianthidae</taxon>
        <taxon>Pachycerianthus</taxon>
    </lineage>
</organism>
<dbReference type="AlphaFoldDB" id="A0A7G7WZ43"/>
<dbReference type="SMART" id="SM00254">
    <property type="entry name" value="ShKT"/>
    <property type="match status" value="2"/>
</dbReference>
<proteinExistence type="evidence at transcript level"/>
<evidence type="ECO:0000256" key="1">
    <source>
        <dbReference type="PROSITE-ProRule" id="PRU01005"/>
    </source>
</evidence>
<feature type="chain" id="PRO_5029015378" evidence="2">
    <location>
        <begin position="23"/>
        <end position="192"/>
    </location>
</feature>
<evidence type="ECO:0000259" key="3">
    <source>
        <dbReference type="PROSITE" id="PS51670"/>
    </source>
</evidence>
<comment type="caution">
    <text evidence="1">Lacks conserved residue(s) required for the propagation of feature annotation.</text>
</comment>
<evidence type="ECO:0000256" key="2">
    <source>
        <dbReference type="SAM" id="SignalP"/>
    </source>
</evidence>
<accession>A0A7G7WZ43</accession>
<feature type="domain" description="ShKT" evidence="3">
    <location>
        <begin position="149"/>
        <end position="184"/>
    </location>
</feature>
<evidence type="ECO:0000313" key="4">
    <source>
        <dbReference type="EMBL" id="QNH72532.1"/>
    </source>
</evidence>
<dbReference type="EMBL" id="MT747598">
    <property type="protein sequence ID" value="QNH72532.1"/>
    <property type="molecule type" value="mRNA"/>
</dbReference>